<proteinExistence type="predicted"/>
<evidence type="ECO:0000259" key="2">
    <source>
        <dbReference type="Pfam" id="PF11827"/>
    </source>
</evidence>
<name>A0A365XV71_9BACT</name>
<feature type="signal peptide" evidence="1">
    <location>
        <begin position="1"/>
        <end position="21"/>
    </location>
</feature>
<keyword evidence="4" id="KW-1185">Reference proteome</keyword>
<evidence type="ECO:0000313" key="4">
    <source>
        <dbReference type="Proteomes" id="UP000253410"/>
    </source>
</evidence>
<sequence length="162" mass="17804">MKKLILLTSMFTALFQFKSQAQDKQLSPLLTDYYNIKDALVSGNTASAATAATTFVQAAKGADMKAMSPAAHTAYMALQEKLITDASNISGSKDLAKQREYFKTLSDNIYLLAKDVKLSAQPVYQDYCPMKKASWLSSSTAIKNPYYGNQMLTCGKINDTIK</sequence>
<dbReference type="RefSeq" id="WP_113618748.1">
    <property type="nucleotide sequence ID" value="NZ_QFFJ01000002.1"/>
</dbReference>
<dbReference type="EMBL" id="QFFJ01000002">
    <property type="protein sequence ID" value="RBL89998.1"/>
    <property type="molecule type" value="Genomic_DNA"/>
</dbReference>
<protein>
    <recommendedName>
        <fullName evidence="2">DUF3347 domain-containing protein</fullName>
    </recommendedName>
</protein>
<reference evidence="3 4" key="1">
    <citation type="submission" date="2018-05" db="EMBL/GenBank/DDBJ databases">
        <title>Chitinophaga sp. K3CV102501T nov., isolated from isolated from a monsoon evergreen broad-leaved forest soil.</title>
        <authorList>
            <person name="Lv Y."/>
        </authorList>
    </citation>
    <scope>NUCLEOTIDE SEQUENCE [LARGE SCALE GENOMIC DNA]</scope>
    <source>
        <strain evidence="3 4">GDMCC 1.1325</strain>
    </source>
</reference>
<accession>A0A365XV71</accession>
<evidence type="ECO:0000256" key="1">
    <source>
        <dbReference type="SAM" id="SignalP"/>
    </source>
</evidence>
<evidence type="ECO:0000313" key="3">
    <source>
        <dbReference type="EMBL" id="RBL89998.1"/>
    </source>
</evidence>
<feature type="domain" description="DUF3347" evidence="2">
    <location>
        <begin position="30"/>
        <end position="119"/>
    </location>
</feature>
<comment type="caution">
    <text evidence="3">The sequence shown here is derived from an EMBL/GenBank/DDBJ whole genome shotgun (WGS) entry which is preliminary data.</text>
</comment>
<dbReference type="AlphaFoldDB" id="A0A365XV71"/>
<dbReference type="OrthoDB" id="5513217at2"/>
<dbReference type="Pfam" id="PF11827">
    <property type="entry name" value="DUF3347"/>
    <property type="match status" value="1"/>
</dbReference>
<dbReference type="Proteomes" id="UP000253410">
    <property type="component" value="Unassembled WGS sequence"/>
</dbReference>
<dbReference type="InterPro" id="IPR021782">
    <property type="entry name" value="DUF3347"/>
</dbReference>
<gene>
    <name evidence="3" type="ORF">DF182_26355</name>
</gene>
<keyword evidence="1" id="KW-0732">Signal</keyword>
<organism evidence="3 4">
    <name type="scientific">Chitinophaga flava</name>
    <dbReference type="NCBI Taxonomy" id="2259036"/>
    <lineage>
        <taxon>Bacteria</taxon>
        <taxon>Pseudomonadati</taxon>
        <taxon>Bacteroidota</taxon>
        <taxon>Chitinophagia</taxon>
        <taxon>Chitinophagales</taxon>
        <taxon>Chitinophagaceae</taxon>
        <taxon>Chitinophaga</taxon>
    </lineage>
</organism>
<feature type="chain" id="PRO_5016718717" description="DUF3347 domain-containing protein" evidence="1">
    <location>
        <begin position="22"/>
        <end position="162"/>
    </location>
</feature>